<gene>
    <name evidence="2" type="ORF">CDEB00056_LOCUS20966</name>
</gene>
<name>A0A7S3VET3_9STRA</name>
<evidence type="ECO:0000256" key="1">
    <source>
        <dbReference type="SAM" id="Phobius"/>
    </source>
</evidence>
<organism evidence="2">
    <name type="scientific">Chaetoceros debilis</name>
    <dbReference type="NCBI Taxonomy" id="122233"/>
    <lineage>
        <taxon>Eukaryota</taxon>
        <taxon>Sar</taxon>
        <taxon>Stramenopiles</taxon>
        <taxon>Ochrophyta</taxon>
        <taxon>Bacillariophyta</taxon>
        <taxon>Coscinodiscophyceae</taxon>
        <taxon>Chaetocerotophycidae</taxon>
        <taxon>Chaetocerotales</taxon>
        <taxon>Chaetocerotaceae</taxon>
        <taxon>Chaetoceros</taxon>
    </lineage>
</organism>
<evidence type="ECO:0000313" key="2">
    <source>
        <dbReference type="EMBL" id="CAE0476113.1"/>
    </source>
</evidence>
<keyword evidence="1" id="KW-0472">Membrane</keyword>
<protein>
    <submittedName>
        <fullName evidence="2">Uncharacterized protein</fullName>
    </submittedName>
</protein>
<accession>A0A7S3VET3</accession>
<dbReference type="AlphaFoldDB" id="A0A7S3VET3"/>
<keyword evidence="1" id="KW-0812">Transmembrane</keyword>
<reference evidence="2" key="1">
    <citation type="submission" date="2021-01" db="EMBL/GenBank/DDBJ databases">
        <authorList>
            <person name="Corre E."/>
            <person name="Pelletier E."/>
            <person name="Niang G."/>
            <person name="Scheremetjew M."/>
            <person name="Finn R."/>
            <person name="Kale V."/>
            <person name="Holt S."/>
            <person name="Cochrane G."/>
            <person name="Meng A."/>
            <person name="Brown T."/>
            <person name="Cohen L."/>
        </authorList>
    </citation>
    <scope>NUCLEOTIDE SEQUENCE</scope>
    <source>
        <strain evidence="2">MM31A-1</strain>
    </source>
</reference>
<proteinExistence type="predicted"/>
<feature type="transmembrane region" description="Helical" evidence="1">
    <location>
        <begin position="64"/>
        <end position="87"/>
    </location>
</feature>
<keyword evidence="1" id="KW-1133">Transmembrane helix</keyword>
<sequence>MSLTISSKILSLGIDLQSVKYNHQSRFYLSKAKLHIHNRNHLAVSKSFAINYKIKKISLGGNSLFFVILSMIFDMGIFFLSSALFFLKRIQSPHSLTEHPDDLQIVLRRNTNYANTL</sequence>
<dbReference type="EMBL" id="HBIO01027308">
    <property type="protein sequence ID" value="CAE0476113.1"/>
    <property type="molecule type" value="Transcribed_RNA"/>
</dbReference>